<dbReference type="CDD" id="cd00361">
    <property type="entry name" value="arom_aa_hydroxylase"/>
    <property type="match status" value="1"/>
</dbReference>
<dbReference type="KEGG" id="sbf:JCM31447_12220"/>
<dbReference type="InterPro" id="IPR001273">
    <property type="entry name" value="ArAA_hydroxylase"/>
</dbReference>
<evidence type="ECO:0000256" key="5">
    <source>
        <dbReference type="ARBA" id="ARBA00023004"/>
    </source>
</evidence>
<organism evidence="9 10">
    <name type="scientific">Fluviispira sanaruensis</name>
    <dbReference type="NCBI Taxonomy" id="2493639"/>
    <lineage>
        <taxon>Bacteria</taxon>
        <taxon>Pseudomonadati</taxon>
        <taxon>Bdellovibrionota</taxon>
        <taxon>Oligoflexia</taxon>
        <taxon>Silvanigrellales</taxon>
        <taxon>Silvanigrellaceae</taxon>
        <taxon>Fluviispira</taxon>
    </lineage>
</organism>
<accession>A0A4P2VMR5</accession>
<evidence type="ECO:0000313" key="9">
    <source>
        <dbReference type="EMBL" id="BBH52779.1"/>
    </source>
</evidence>
<evidence type="ECO:0000313" key="10">
    <source>
        <dbReference type="Proteomes" id="UP000291236"/>
    </source>
</evidence>
<dbReference type="RefSeq" id="WP_130607546.1">
    <property type="nucleotide sequence ID" value="NZ_AP019368.1"/>
</dbReference>
<dbReference type="GO" id="GO:0005506">
    <property type="term" value="F:iron ion binding"/>
    <property type="evidence" value="ECO:0007669"/>
    <property type="project" value="InterPro"/>
</dbReference>
<evidence type="ECO:0000256" key="6">
    <source>
        <dbReference type="ARBA" id="ARBA00023033"/>
    </source>
</evidence>
<gene>
    <name evidence="9" type="ORF">JCM31447_12220</name>
</gene>
<sequence>MASEFFNKLRNIPIPEGTLSIEVEYKAKSSYPIVASPSVEGTIGEKIITPTYSQEQHKTWKIMLNKQSQLVQGNLCEEYIEGMKLLNFPKEKIPSLAQSSETLRKCTNWQIIRAEGLVSPKNFFALLANKVFPCTDFIRHIDEIDYTPAPDTFHDQAGHLAMITNQRFAEFFHLFGIAGAQAKNDAEVMWFNRIYWFTVEFGLINPTAHAGKKRDHKQCRIYGAGIASSCGEIIYSLSEKVKKRPFSLDVICETDFDIHHMQDLLFEIESFYELENEFRIWATKKGFI</sequence>
<dbReference type="OrthoDB" id="5287525at2"/>
<feature type="binding site" evidence="7">
    <location>
        <position position="154"/>
    </location>
    <ligand>
        <name>Fe cation</name>
        <dbReference type="ChEBI" id="CHEBI:24875"/>
    </ligand>
</feature>
<keyword evidence="4" id="KW-0560">Oxidoreductase</keyword>
<evidence type="ECO:0000256" key="3">
    <source>
        <dbReference type="ARBA" id="ARBA00022723"/>
    </source>
</evidence>
<dbReference type="PRINTS" id="PR00372">
    <property type="entry name" value="FYWHYDRXLASE"/>
</dbReference>
<feature type="domain" description="Biopterin-dependent aromatic amino acid hydroxylase family profile" evidence="8">
    <location>
        <begin position="1"/>
        <end position="288"/>
    </location>
</feature>
<dbReference type="InterPro" id="IPR036951">
    <property type="entry name" value="ArAA_hydroxylase_sf"/>
</dbReference>
<feature type="binding site" evidence="7">
    <location>
        <position position="200"/>
    </location>
    <ligand>
        <name>Fe cation</name>
        <dbReference type="ChEBI" id="CHEBI:24875"/>
    </ligand>
</feature>
<keyword evidence="3 7" id="KW-0479">Metal-binding</keyword>
<dbReference type="InterPro" id="IPR036329">
    <property type="entry name" value="Aro-AA_hydroxylase_C_sf"/>
</dbReference>
<dbReference type="PANTHER" id="PTHR11473">
    <property type="entry name" value="AROMATIC AMINO ACID HYDROXYLASE"/>
    <property type="match status" value="1"/>
</dbReference>
<evidence type="ECO:0000256" key="2">
    <source>
        <dbReference type="ARBA" id="ARBA00009712"/>
    </source>
</evidence>
<evidence type="ECO:0000259" key="8">
    <source>
        <dbReference type="PROSITE" id="PS51410"/>
    </source>
</evidence>
<reference evidence="9 10" key="1">
    <citation type="submission" date="2018-12" db="EMBL/GenBank/DDBJ databases">
        <title>Rubrispira sanarue gen. nov., sp., nov., a member of the order Silvanigrellales, isolated from a brackish lake in Hamamatsu Japan.</title>
        <authorList>
            <person name="Maejima Y."/>
            <person name="Iino T."/>
            <person name="Muraguchi Y."/>
            <person name="Fukuda K."/>
            <person name="Nojiri H."/>
            <person name="Ohkuma M."/>
            <person name="Moriuchi R."/>
            <person name="Dohra H."/>
            <person name="Kimbara K."/>
            <person name="Shintani M."/>
        </authorList>
    </citation>
    <scope>NUCLEOTIDE SEQUENCE [LARGE SCALE GENOMIC DNA]</scope>
    <source>
        <strain evidence="9 10">RF1110005</strain>
    </source>
</reference>
<comment type="cofactor">
    <cofactor evidence="1 7">
        <name>Fe(2+)</name>
        <dbReference type="ChEBI" id="CHEBI:29033"/>
    </cofactor>
</comment>
<dbReference type="PROSITE" id="PS51410">
    <property type="entry name" value="BH4_AAA_HYDROXYL_2"/>
    <property type="match status" value="1"/>
</dbReference>
<keyword evidence="10" id="KW-1185">Reference proteome</keyword>
<dbReference type="GO" id="GO:0009072">
    <property type="term" value="P:aromatic amino acid metabolic process"/>
    <property type="evidence" value="ECO:0007669"/>
    <property type="project" value="InterPro"/>
</dbReference>
<proteinExistence type="inferred from homology"/>
<dbReference type="PANTHER" id="PTHR11473:SF24">
    <property type="entry name" value="PHENYLALANINE-4-HYDROXYLASE"/>
    <property type="match status" value="1"/>
</dbReference>
<keyword evidence="5 7" id="KW-0408">Iron</keyword>
<dbReference type="EMBL" id="AP019368">
    <property type="protein sequence ID" value="BBH52779.1"/>
    <property type="molecule type" value="Genomic_DNA"/>
</dbReference>
<dbReference type="Pfam" id="PF00351">
    <property type="entry name" value="Biopterin_H"/>
    <property type="match status" value="1"/>
</dbReference>
<evidence type="ECO:0000256" key="4">
    <source>
        <dbReference type="ARBA" id="ARBA00023002"/>
    </source>
</evidence>
<dbReference type="SUPFAM" id="SSF56534">
    <property type="entry name" value="Aromatic aminoacid monoxygenases, catalytic and oligomerization domains"/>
    <property type="match status" value="1"/>
</dbReference>
<dbReference type="Gene3D" id="1.10.800.10">
    <property type="entry name" value="Aromatic amino acid hydroxylase"/>
    <property type="match status" value="1"/>
</dbReference>
<dbReference type="AlphaFoldDB" id="A0A4P2VMR5"/>
<dbReference type="Proteomes" id="UP000291236">
    <property type="component" value="Chromosome"/>
</dbReference>
<protein>
    <submittedName>
        <fullName evidence="9">Phenylalanine 4-monooxygenase</fullName>
    </submittedName>
</protein>
<dbReference type="GO" id="GO:0016714">
    <property type="term" value="F:oxidoreductase activity, acting on paired donors, with incorporation or reduction of molecular oxygen, reduced pteridine as one donor, and incorporation of one atom of oxygen"/>
    <property type="evidence" value="ECO:0007669"/>
    <property type="project" value="InterPro"/>
</dbReference>
<name>A0A4P2VMR5_FLUSA</name>
<evidence type="ECO:0000256" key="7">
    <source>
        <dbReference type="PIRSR" id="PIRSR601273-2"/>
    </source>
</evidence>
<keyword evidence="6 9" id="KW-0503">Monooxygenase</keyword>
<dbReference type="InterPro" id="IPR019774">
    <property type="entry name" value="Aromatic-AA_hydroxylase_C"/>
</dbReference>
<evidence type="ECO:0000256" key="1">
    <source>
        <dbReference type="ARBA" id="ARBA00001954"/>
    </source>
</evidence>
<comment type="similarity">
    <text evidence="2">Belongs to the biopterin-dependent aromatic amino acid hydroxylase family.</text>
</comment>
<feature type="binding site" evidence="7">
    <location>
        <position position="159"/>
    </location>
    <ligand>
        <name>Fe cation</name>
        <dbReference type="ChEBI" id="CHEBI:24875"/>
    </ligand>
</feature>